<evidence type="ECO:0000256" key="4">
    <source>
        <dbReference type="ARBA" id="ARBA00022679"/>
    </source>
</evidence>
<dbReference type="EMBL" id="JAAMOX010000002">
    <property type="protein sequence ID" value="NIH54505.1"/>
    <property type="molecule type" value="Genomic_DNA"/>
</dbReference>
<feature type="transmembrane region" description="Helical" evidence="9">
    <location>
        <begin position="77"/>
        <end position="95"/>
    </location>
</feature>
<keyword evidence="6 13" id="KW-0418">Kinase</keyword>
<evidence type="ECO:0000256" key="5">
    <source>
        <dbReference type="ARBA" id="ARBA00022741"/>
    </source>
</evidence>
<dbReference type="EC" id="2.7.13.3" evidence="2"/>
<evidence type="ECO:0000313" key="14">
    <source>
        <dbReference type="Proteomes" id="UP000541033"/>
    </source>
</evidence>
<evidence type="ECO:0000259" key="11">
    <source>
        <dbReference type="Pfam" id="PF07730"/>
    </source>
</evidence>
<dbReference type="CDD" id="cd16917">
    <property type="entry name" value="HATPase_UhpB-NarQ-NarX-like"/>
    <property type="match status" value="1"/>
</dbReference>
<keyword evidence="9" id="KW-1133">Transmembrane helix</keyword>
<dbReference type="InterPro" id="IPR050482">
    <property type="entry name" value="Sensor_HK_TwoCompSys"/>
</dbReference>
<name>A0A7X5TTS3_9MICO</name>
<dbReference type="SUPFAM" id="SSF55874">
    <property type="entry name" value="ATPase domain of HSP90 chaperone/DNA topoisomerase II/histidine kinase"/>
    <property type="match status" value="1"/>
</dbReference>
<keyword evidence="3" id="KW-0597">Phosphoprotein</keyword>
<keyword evidence="8" id="KW-0902">Two-component regulatory system</keyword>
<sequence>MNQVLLNDPDASDWARPEVTPTQRRTDVIGAIALFLGAILSMALYRISGYMKDPAPDWLSLVVVAGTMLPLAFRRRWPMPILIVVAAGCIVMWTISVPEPLFSNIALFMALYTVGAWSSRRNLALYVRAIVIVVCLGWLVVSMFRMATGDTLTDADEALGIKAGAIMSPFVAYALIQLLTNLLYFGGAYYFGNHAYEAARERARAEISAHEQLLQRGVIAQQAVTIERLRIARELHDAVAHHVSVMGVQAGAARAVLDSNPEAAKAALSIVENGSRNAIEELHGLLGALRAPEQPGVLEDEQNAEINSAYASLGVSSIPILVDQAVASGMPASFAVVGKPRELSPVTSLNLYRITQESLTNARKHGGPHISATVRLRYLDDAVEVEISNTSRSTKAAGQRAGRRASQLNQLGAGLGILGMRERVATDGGELHTSVPERGGFVVRARIPLTNTTTS</sequence>
<evidence type="ECO:0000256" key="6">
    <source>
        <dbReference type="ARBA" id="ARBA00022777"/>
    </source>
</evidence>
<feature type="transmembrane region" description="Helical" evidence="9">
    <location>
        <begin position="101"/>
        <end position="118"/>
    </location>
</feature>
<comment type="catalytic activity">
    <reaction evidence="1">
        <text>ATP + protein L-histidine = ADP + protein N-phospho-L-histidine.</text>
        <dbReference type="EC" id="2.7.13.3"/>
    </reaction>
</comment>
<feature type="domain" description="DUF7134" evidence="12">
    <location>
        <begin position="26"/>
        <end position="151"/>
    </location>
</feature>
<dbReference type="InterPro" id="IPR055558">
    <property type="entry name" value="DUF7134"/>
</dbReference>
<feature type="transmembrane region" description="Helical" evidence="9">
    <location>
        <begin position="170"/>
        <end position="192"/>
    </location>
</feature>
<evidence type="ECO:0000256" key="9">
    <source>
        <dbReference type="SAM" id="Phobius"/>
    </source>
</evidence>
<dbReference type="Gene3D" id="1.20.5.1930">
    <property type="match status" value="1"/>
</dbReference>
<evidence type="ECO:0000256" key="3">
    <source>
        <dbReference type="ARBA" id="ARBA00022553"/>
    </source>
</evidence>
<keyword evidence="4" id="KW-0808">Transferase</keyword>
<evidence type="ECO:0000259" key="12">
    <source>
        <dbReference type="Pfam" id="PF23539"/>
    </source>
</evidence>
<keyword evidence="14" id="KW-1185">Reference proteome</keyword>
<dbReference type="Gene3D" id="3.30.565.10">
    <property type="entry name" value="Histidine kinase-like ATPase, C-terminal domain"/>
    <property type="match status" value="1"/>
</dbReference>
<keyword evidence="9" id="KW-0812">Transmembrane</keyword>
<keyword evidence="5" id="KW-0547">Nucleotide-binding</keyword>
<dbReference type="Pfam" id="PF07730">
    <property type="entry name" value="HisKA_3"/>
    <property type="match status" value="1"/>
</dbReference>
<dbReference type="PANTHER" id="PTHR24421">
    <property type="entry name" value="NITRATE/NITRITE SENSOR PROTEIN NARX-RELATED"/>
    <property type="match status" value="1"/>
</dbReference>
<protein>
    <recommendedName>
        <fullName evidence="2">histidine kinase</fullName>
        <ecNumber evidence="2">2.7.13.3</ecNumber>
    </recommendedName>
</protein>
<evidence type="ECO:0000259" key="10">
    <source>
        <dbReference type="Pfam" id="PF02518"/>
    </source>
</evidence>
<reference evidence="13 14" key="1">
    <citation type="submission" date="2020-02" db="EMBL/GenBank/DDBJ databases">
        <title>Sequencing the genomes of 1000 actinobacteria strains.</title>
        <authorList>
            <person name="Klenk H.-P."/>
        </authorList>
    </citation>
    <scope>NUCLEOTIDE SEQUENCE [LARGE SCALE GENOMIC DNA]</scope>
    <source>
        <strain evidence="13 14">DSM 27960</strain>
    </source>
</reference>
<keyword evidence="9" id="KW-0472">Membrane</keyword>
<feature type="domain" description="Signal transduction histidine kinase subgroup 3 dimerisation and phosphoacceptor" evidence="11">
    <location>
        <begin position="227"/>
        <end position="292"/>
    </location>
</feature>
<comment type="caution">
    <text evidence="13">The sequence shown here is derived from an EMBL/GenBank/DDBJ whole genome shotgun (WGS) entry which is preliminary data.</text>
</comment>
<dbReference type="GO" id="GO:0005524">
    <property type="term" value="F:ATP binding"/>
    <property type="evidence" value="ECO:0007669"/>
    <property type="project" value="UniProtKB-KW"/>
</dbReference>
<dbReference type="GO" id="GO:0000155">
    <property type="term" value="F:phosphorelay sensor kinase activity"/>
    <property type="evidence" value="ECO:0007669"/>
    <property type="project" value="InterPro"/>
</dbReference>
<evidence type="ECO:0000256" key="1">
    <source>
        <dbReference type="ARBA" id="ARBA00000085"/>
    </source>
</evidence>
<keyword evidence="7" id="KW-0067">ATP-binding</keyword>
<evidence type="ECO:0000256" key="2">
    <source>
        <dbReference type="ARBA" id="ARBA00012438"/>
    </source>
</evidence>
<organism evidence="13 14">
    <name type="scientific">Lysinibacter cavernae</name>
    <dbReference type="NCBI Taxonomy" id="1640652"/>
    <lineage>
        <taxon>Bacteria</taxon>
        <taxon>Bacillati</taxon>
        <taxon>Actinomycetota</taxon>
        <taxon>Actinomycetes</taxon>
        <taxon>Micrococcales</taxon>
        <taxon>Microbacteriaceae</taxon>
        <taxon>Lysinibacter</taxon>
    </lineage>
</organism>
<evidence type="ECO:0000313" key="13">
    <source>
        <dbReference type="EMBL" id="NIH54505.1"/>
    </source>
</evidence>
<accession>A0A7X5TTS3</accession>
<feature type="transmembrane region" description="Helical" evidence="9">
    <location>
        <begin position="125"/>
        <end position="144"/>
    </location>
</feature>
<dbReference type="InterPro" id="IPR003594">
    <property type="entry name" value="HATPase_dom"/>
</dbReference>
<dbReference type="Pfam" id="PF23539">
    <property type="entry name" value="DUF7134"/>
    <property type="match status" value="1"/>
</dbReference>
<gene>
    <name evidence="13" type="ORF">FHX76_002401</name>
</gene>
<dbReference type="InterPro" id="IPR011712">
    <property type="entry name" value="Sig_transdc_His_kin_sub3_dim/P"/>
</dbReference>
<evidence type="ECO:0000256" key="7">
    <source>
        <dbReference type="ARBA" id="ARBA00022840"/>
    </source>
</evidence>
<dbReference type="Pfam" id="PF02518">
    <property type="entry name" value="HATPase_c"/>
    <property type="match status" value="1"/>
</dbReference>
<proteinExistence type="predicted"/>
<feature type="transmembrane region" description="Helical" evidence="9">
    <location>
        <begin position="28"/>
        <end position="45"/>
    </location>
</feature>
<evidence type="ECO:0000256" key="8">
    <source>
        <dbReference type="ARBA" id="ARBA00023012"/>
    </source>
</evidence>
<dbReference type="AlphaFoldDB" id="A0A7X5TTS3"/>
<dbReference type="GO" id="GO:0046983">
    <property type="term" value="F:protein dimerization activity"/>
    <property type="evidence" value="ECO:0007669"/>
    <property type="project" value="InterPro"/>
</dbReference>
<dbReference type="GO" id="GO:0016020">
    <property type="term" value="C:membrane"/>
    <property type="evidence" value="ECO:0007669"/>
    <property type="project" value="InterPro"/>
</dbReference>
<dbReference type="InterPro" id="IPR036890">
    <property type="entry name" value="HATPase_C_sf"/>
</dbReference>
<feature type="domain" description="Histidine kinase/HSP90-like ATPase" evidence="10">
    <location>
        <begin position="350"/>
        <end position="450"/>
    </location>
</feature>
<dbReference type="RefSeq" id="WP_341777942.1">
    <property type="nucleotide sequence ID" value="NZ_JAAMOX010000002.1"/>
</dbReference>
<dbReference type="Proteomes" id="UP000541033">
    <property type="component" value="Unassembled WGS sequence"/>
</dbReference>
<dbReference type="PANTHER" id="PTHR24421:SF10">
    <property type="entry name" value="NITRATE_NITRITE SENSOR PROTEIN NARQ"/>
    <property type="match status" value="1"/>
</dbReference>